<dbReference type="Gene3D" id="3.40.50.300">
    <property type="entry name" value="P-loop containing nucleotide triphosphate hydrolases"/>
    <property type="match status" value="1"/>
</dbReference>
<dbReference type="InterPro" id="IPR058922">
    <property type="entry name" value="WHD_DRP"/>
</dbReference>
<dbReference type="EnsemblPlants" id="AES69052">
    <property type="protein sequence ID" value="AES69052"/>
    <property type="gene ID" value="MTR_3g021100"/>
</dbReference>
<dbReference type="Pfam" id="PF25019">
    <property type="entry name" value="LRR_R13L1-DRL21"/>
    <property type="match status" value="1"/>
</dbReference>
<evidence type="ECO:0000256" key="3">
    <source>
        <dbReference type="ARBA" id="ARBA00022741"/>
    </source>
</evidence>
<dbReference type="InterPro" id="IPR002182">
    <property type="entry name" value="NB-ARC"/>
</dbReference>
<dbReference type="EMBL" id="CM001219">
    <property type="protein sequence ID" value="AES69052.1"/>
    <property type="molecule type" value="Genomic_DNA"/>
</dbReference>
<keyword evidence="2" id="KW-0677">Repeat</keyword>
<name>G7IWA9_MEDTR</name>
<gene>
    <name evidence="12" type="primary">11420259</name>
    <name evidence="10" type="ordered locus">MTR_3g021100</name>
    <name evidence="11" type="ORF">MtrunA17_Chr3g0085091</name>
</gene>
<feature type="domain" description="NB-ARC" evidence="6">
    <location>
        <begin position="164"/>
        <end position="335"/>
    </location>
</feature>
<dbReference type="Gene3D" id="1.10.8.430">
    <property type="entry name" value="Helical domain of apoptotic protease-activating factors"/>
    <property type="match status" value="1"/>
</dbReference>
<protein>
    <submittedName>
        <fullName evidence="10">Disease resistance protein (CC-NBS-LRR class) family protein</fullName>
    </submittedName>
    <submittedName>
        <fullName evidence="11">Putative P-loop containing nucleoside triphosphate hydrolase, leucine-rich repeat domain, L</fullName>
    </submittedName>
</protein>
<keyword evidence="3" id="KW-0547">Nucleotide-binding</keyword>
<dbReference type="KEGG" id="mtr:11420259"/>
<dbReference type="PaxDb" id="3880-AES69052"/>
<feature type="domain" description="Disease resistance N-terminal" evidence="7">
    <location>
        <begin position="11"/>
        <end position="93"/>
    </location>
</feature>
<keyword evidence="4" id="KW-0611">Plant defense</keyword>
<dbReference type="Proteomes" id="UP000002051">
    <property type="component" value="Chromosome 3"/>
</dbReference>
<reference evidence="14" key="4">
    <citation type="journal article" date="2018" name="Nat. Plants">
        <title>Whole-genome landscape of Medicago truncatula symbiotic genes.</title>
        <authorList>
            <person name="Pecrix Y."/>
            <person name="Staton S.E."/>
            <person name="Sallet E."/>
            <person name="Lelandais-Briere C."/>
            <person name="Moreau S."/>
            <person name="Carrere S."/>
            <person name="Blein T."/>
            <person name="Jardinaud M.F."/>
            <person name="Latrasse D."/>
            <person name="Zouine M."/>
            <person name="Zahm M."/>
            <person name="Kreplak J."/>
            <person name="Mayjonade B."/>
            <person name="Satge C."/>
            <person name="Perez M."/>
            <person name="Cauet S."/>
            <person name="Marande W."/>
            <person name="Chantry-Darmon C."/>
            <person name="Lopez-Roques C."/>
            <person name="Bouchez O."/>
            <person name="Berard A."/>
            <person name="Debelle F."/>
            <person name="Munos S."/>
            <person name="Bendahmane A."/>
            <person name="Berges H."/>
            <person name="Niebel A."/>
            <person name="Buitink J."/>
            <person name="Frugier F."/>
            <person name="Benhamed M."/>
            <person name="Crespi M."/>
            <person name="Gouzy J."/>
            <person name="Gamas P."/>
        </authorList>
    </citation>
    <scope>NUCLEOTIDE SEQUENCE [LARGE SCALE GENOMIC DNA]</scope>
    <source>
        <strain evidence="14">cv. Jemalong A17</strain>
    </source>
</reference>
<feature type="domain" description="R13L1/DRL21-like LRR repeat region" evidence="9">
    <location>
        <begin position="682"/>
        <end position="810"/>
    </location>
</feature>
<evidence type="ECO:0000259" key="9">
    <source>
        <dbReference type="Pfam" id="PF25019"/>
    </source>
</evidence>
<dbReference type="Pfam" id="PF00931">
    <property type="entry name" value="NB-ARC"/>
    <property type="match status" value="1"/>
</dbReference>
<evidence type="ECO:0000313" key="11">
    <source>
        <dbReference type="EMBL" id="RHN65914.1"/>
    </source>
</evidence>
<dbReference type="InterPro" id="IPR032675">
    <property type="entry name" value="LRR_dom_sf"/>
</dbReference>
<dbReference type="InterPro" id="IPR041118">
    <property type="entry name" value="Rx_N"/>
</dbReference>
<dbReference type="AlphaFoldDB" id="G7IWA9"/>
<dbReference type="GO" id="GO:0043531">
    <property type="term" value="F:ADP binding"/>
    <property type="evidence" value="ECO:0007669"/>
    <property type="project" value="InterPro"/>
</dbReference>
<reference evidence="11" key="5">
    <citation type="journal article" date="2018" name="Nat. Plants">
        <title>Whole-genome landscape of Medicago truncatula symbiotic genes.</title>
        <authorList>
            <person name="Pecrix Y."/>
            <person name="Gamas P."/>
            <person name="Carrere S."/>
        </authorList>
    </citation>
    <scope>NUCLEOTIDE SEQUENCE</scope>
    <source>
        <tissue evidence="11">Leaves</tissue>
    </source>
</reference>
<evidence type="ECO:0000259" key="6">
    <source>
        <dbReference type="Pfam" id="PF00931"/>
    </source>
</evidence>
<dbReference type="HOGENOM" id="CLU_000837_8_8_1"/>
<dbReference type="SUPFAM" id="SSF52540">
    <property type="entry name" value="P-loop containing nucleoside triphosphate hydrolases"/>
    <property type="match status" value="1"/>
</dbReference>
<accession>G7IWA9</accession>
<dbReference type="GO" id="GO:0016787">
    <property type="term" value="F:hydrolase activity"/>
    <property type="evidence" value="ECO:0007669"/>
    <property type="project" value="UniProtKB-KW"/>
</dbReference>
<evidence type="ECO:0000256" key="4">
    <source>
        <dbReference type="ARBA" id="ARBA00022821"/>
    </source>
</evidence>
<dbReference type="FunFam" id="1.10.10.10:FF:000322">
    <property type="entry name" value="Probable disease resistance protein At1g63360"/>
    <property type="match status" value="1"/>
</dbReference>
<organism evidence="10 13">
    <name type="scientific">Medicago truncatula</name>
    <name type="common">Barrel medic</name>
    <name type="synonym">Medicago tribuloides</name>
    <dbReference type="NCBI Taxonomy" id="3880"/>
    <lineage>
        <taxon>Eukaryota</taxon>
        <taxon>Viridiplantae</taxon>
        <taxon>Streptophyta</taxon>
        <taxon>Embryophyta</taxon>
        <taxon>Tracheophyta</taxon>
        <taxon>Spermatophyta</taxon>
        <taxon>Magnoliopsida</taxon>
        <taxon>eudicotyledons</taxon>
        <taxon>Gunneridae</taxon>
        <taxon>Pentapetalae</taxon>
        <taxon>rosids</taxon>
        <taxon>fabids</taxon>
        <taxon>Fabales</taxon>
        <taxon>Fabaceae</taxon>
        <taxon>Papilionoideae</taxon>
        <taxon>50 kb inversion clade</taxon>
        <taxon>NPAAA clade</taxon>
        <taxon>Hologalegina</taxon>
        <taxon>IRL clade</taxon>
        <taxon>Trifolieae</taxon>
        <taxon>Medicago</taxon>
    </lineage>
</organism>
<evidence type="ECO:0000313" key="13">
    <source>
        <dbReference type="Proteomes" id="UP000002051"/>
    </source>
</evidence>
<dbReference type="PRINTS" id="PR00364">
    <property type="entry name" value="DISEASERSIST"/>
</dbReference>
<dbReference type="Pfam" id="PF23559">
    <property type="entry name" value="WHD_DRP"/>
    <property type="match status" value="1"/>
</dbReference>
<dbReference type="InterPro" id="IPR027417">
    <property type="entry name" value="P-loop_NTPase"/>
</dbReference>
<evidence type="ECO:0000256" key="1">
    <source>
        <dbReference type="ARBA" id="ARBA00022614"/>
    </source>
</evidence>
<dbReference type="Gene3D" id="3.80.10.10">
    <property type="entry name" value="Ribonuclease Inhibitor"/>
    <property type="match status" value="2"/>
</dbReference>
<dbReference type="Gene3D" id="1.10.10.10">
    <property type="entry name" value="Winged helix-like DNA-binding domain superfamily/Winged helix DNA-binding domain"/>
    <property type="match status" value="1"/>
</dbReference>
<dbReference type="SMART" id="SM00369">
    <property type="entry name" value="LRR_TYP"/>
    <property type="match status" value="2"/>
</dbReference>
<feature type="domain" description="Disease resistance protein winged helix" evidence="8">
    <location>
        <begin position="420"/>
        <end position="493"/>
    </location>
</feature>
<dbReference type="OrthoDB" id="775811at2759"/>
<reference evidence="10 13" key="1">
    <citation type="journal article" date="2011" name="Nature">
        <title>The Medicago genome provides insight into the evolution of rhizobial symbioses.</title>
        <authorList>
            <person name="Young N.D."/>
            <person name="Debelle F."/>
            <person name="Oldroyd G.E."/>
            <person name="Geurts R."/>
            <person name="Cannon S.B."/>
            <person name="Udvardi M.K."/>
            <person name="Benedito V.A."/>
            <person name="Mayer K.F."/>
            <person name="Gouzy J."/>
            <person name="Schoof H."/>
            <person name="Van de Peer Y."/>
            <person name="Proost S."/>
            <person name="Cook D.R."/>
            <person name="Meyers B.C."/>
            <person name="Spannagl M."/>
            <person name="Cheung F."/>
            <person name="De Mita S."/>
            <person name="Krishnakumar V."/>
            <person name="Gundlach H."/>
            <person name="Zhou S."/>
            <person name="Mudge J."/>
            <person name="Bharti A.K."/>
            <person name="Murray J.D."/>
            <person name="Naoumkina M.A."/>
            <person name="Rosen B."/>
            <person name="Silverstein K.A."/>
            <person name="Tang H."/>
            <person name="Rombauts S."/>
            <person name="Zhao P.X."/>
            <person name="Zhou P."/>
            <person name="Barbe V."/>
            <person name="Bardou P."/>
            <person name="Bechner M."/>
            <person name="Bellec A."/>
            <person name="Berger A."/>
            <person name="Berges H."/>
            <person name="Bidwell S."/>
            <person name="Bisseling T."/>
            <person name="Choisne N."/>
            <person name="Couloux A."/>
            <person name="Denny R."/>
            <person name="Deshpande S."/>
            <person name="Dai X."/>
            <person name="Doyle J.J."/>
            <person name="Dudez A.M."/>
            <person name="Farmer A.D."/>
            <person name="Fouteau S."/>
            <person name="Franken C."/>
            <person name="Gibelin C."/>
            <person name="Gish J."/>
            <person name="Goldstein S."/>
            <person name="Gonzalez A.J."/>
            <person name="Green P.J."/>
            <person name="Hallab A."/>
            <person name="Hartog M."/>
            <person name="Hua A."/>
            <person name="Humphray S.J."/>
            <person name="Jeong D.H."/>
            <person name="Jing Y."/>
            <person name="Jocker A."/>
            <person name="Kenton S.M."/>
            <person name="Kim D.J."/>
            <person name="Klee K."/>
            <person name="Lai H."/>
            <person name="Lang C."/>
            <person name="Lin S."/>
            <person name="Macmil S.L."/>
            <person name="Magdelenat G."/>
            <person name="Matthews L."/>
            <person name="McCorrison J."/>
            <person name="Monaghan E.L."/>
            <person name="Mun J.H."/>
            <person name="Najar F.Z."/>
            <person name="Nicholson C."/>
            <person name="Noirot C."/>
            <person name="O'Bleness M."/>
            <person name="Paule C.R."/>
            <person name="Poulain J."/>
            <person name="Prion F."/>
            <person name="Qin B."/>
            <person name="Qu C."/>
            <person name="Retzel E.F."/>
            <person name="Riddle C."/>
            <person name="Sallet E."/>
            <person name="Samain S."/>
            <person name="Samson N."/>
            <person name="Sanders I."/>
            <person name="Saurat O."/>
            <person name="Scarpelli C."/>
            <person name="Schiex T."/>
            <person name="Segurens B."/>
            <person name="Severin A.J."/>
            <person name="Sherrier D.J."/>
            <person name="Shi R."/>
            <person name="Sims S."/>
            <person name="Singer S.R."/>
            <person name="Sinharoy S."/>
            <person name="Sterck L."/>
            <person name="Viollet A."/>
            <person name="Wang B.B."/>
            <person name="Wang K."/>
            <person name="Wang M."/>
            <person name="Wang X."/>
            <person name="Warfsmann J."/>
            <person name="Weissenbach J."/>
            <person name="White D.D."/>
            <person name="White J.D."/>
            <person name="Wiley G.B."/>
            <person name="Wincker P."/>
            <person name="Xing Y."/>
            <person name="Yang L."/>
            <person name="Yao Z."/>
            <person name="Ying F."/>
            <person name="Zhai J."/>
            <person name="Zhou L."/>
            <person name="Zuber A."/>
            <person name="Denarie J."/>
            <person name="Dixon R.A."/>
            <person name="May G.D."/>
            <person name="Schwartz D.C."/>
            <person name="Rogers J."/>
            <person name="Quetier F."/>
            <person name="Town C.D."/>
            <person name="Roe B.A."/>
        </authorList>
    </citation>
    <scope>NUCLEOTIDE SEQUENCE [LARGE SCALE GENOMIC DNA]</scope>
    <source>
        <strain evidence="10">A17</strain>
        <strain evidence="12 13">cv. Jemalong A17</strain>
    </source>
</reference>
<reference evidence="12" key="3">
    <citation type="submission" date="2015-04" db="UniProtKB">
        <authorList>
            <consortium name="EnsemblPlants"/>
        </authorList>
    </citation>
    <scope>IDENTIFICATION</scope>
    <source>
        <strain evidence="12">cv. Jemalong A17</strain>
    </source>
</reference>
<dbReference type="InterPro" id="IPR042197">
    <property type="entry name" value="Apaf_helical"/>
</dbReference>
<keyword evidence="1" id="KW-0433">Leucine-rich repeat</keyword>
<dbReference type="GO" id="GO:0006952">
    <property type="term" value="P:defense response"/>
    <property type="evidence" value="ECO:0007669"/>
    <property type="project" value="UniProtKB-KW"/>
</dbReference>
<dbReference type="InterPro" id="IPR036388">
    <property type="entry name" value="WH-like_DNA-bd_sf"/>
</dbReference>
<dbReference type="Pfam" id="PF18052">
    <property type="entry name" value="Rx_N"/>
    <property type="match status" value="1"/>
</dbReference>
<dbReference type="Gene3D" id="1.20.5.4130">
    <property type="match status" value="1"/>
</dbReference>
<dbReference type="PANTHER" id="PTHR36766:SF40">
    <property type="entry name" value="DISEASE RESISTANCE PROTEIN RGA3"/>
    <property type="match status" value="1"/>
</dbReference>
<dbReference type="GO" id="GO:0005524">
    <property type="term" value="F:ATP binding"/>
    <property type="evidence" value="ECO:0007669"/>
    <property type="project" value="UniProtKB-KW"/>
</dbReference>
<evidence type="ECO:0000259" key="8">
    <source>
        <dbReference type="Pfam" id="PF23559"/>
    </source>
</evidence>
<dbReference type="eggNOG" id="KOG4658">
    <property type="taxonomic scope" value="Eukaryota"/>
</dbReference>
<keyword evidence="11" id="KW-0378">Hydrolase</keyword>
<dbReference type="Gramene" id="rna13810">
    <property type="protein sequence ID" value="RHN65914.1"/>
    <property type="gene ID" value="gene13810"/>
</dbReference>
<evidence type="ECO:0000313" key="14">
    <source>
        <dbReference type="Proteomes" id="UP000265566"/>
    </source>
</evidence>
<dbReference type="PANTHER" id="PTHR36766">
    <property type="entry name" value="PLANT BROAD-SPECTRUM MILDEW RESISTANCE PROTEIN RPW8"/>
    <property type="match status" value="1"/>
</dbReference>
<dbReference type="InterPro" id="IPR003591">
    <property type="entry name" value="Leu-rich_rpt_typical-subtyp"/>
</dbReference>
<dbReference type="InterPro" id="IPR056789">
    <property type="entry name" value="LRR_R13L1-DRL21"/>
</dbReference>
<dbReference type="EMBL" id="PSQE01000003">
    <property type="protein sequence ID" value="RHN65914.1"/>
    <property type="molecule type" value="Genomic_DNA"/>
</dbReference>
<evidence type="ECO:0000313" key="12">
    <source>
        <dbReference type="EnsemblPlants" id="AES69052"/>
    </source>
</evidence>
<evidence type="ECO:0000259" key="7">
    <source>
        <dbReference type="Pfam" id="PF18052"/>
    </source>
</evidence>
<evidence type="ECO:0000313" key="10">
    <source>
        <dbReference type="EMBL" id="AES69052.1"/>
    </source>
</evidence>
<dbReference type="Proteomes" id="UP000265566">
    <property type="component" value="Chromosome 3"/>
</dbReference>
<dbReference type="SUPFAM" id="SSF52058">
    <property type="entry name" value="L domain-like"/>
    <property type="match status" value="2"/>
</dbReference>
<keyword evidence="5" id="KW-0067">ATP-binding</keyword>
<sequence>MAEVDVGRAFLSPVIQLICEKLTSTDFRDYFHEGLVKKLEITLKSINYVLDDTETKQYQNQTVKNWLDDVSHVLYEVEQLLDVIATDAHRKGKIRRFLSAFINRFESRIKVMLKRLEFRAGQKDALGFQVAANHEVGGVSRTLLDQMPTVSLIDESVIYGRYHEKEKMINFLLTDSESDGDNRVPIISIVGLPGIGKTTLAQFIYNDHRIQEQFELNAWVHVPRSFDLVSLTLSILRSFQSSAAHGQDLEILQRQLQQLLMGKKFLLVLDGVWEIDENTWEQLLLFKCGSLGSKMIVTTHDKEVASSMSSARILHLKQLEESNSWSLFVRYAFPGRNVFGYPNLELIGKKIVEKCGGLPLALKTLGILLNRKFSEIEWVRILETDLWRLPEGDGNINSVLRISYLSLPSDLKHCFAYCSIFPKGYEFEKGELIKLWMAEGFLNHFRVDSSIEELGNEFFDYLVSISFFQQSVIMPLWSGKYYFTMHDLVNDLAKSLTRESRLRIEGDNVQDINERTRHIWCCLDLEDGDRKLKHIHNIKGLQSLMVEAQGYGDQRFKISTDVQLNLFFRLKYLRMLSFNGCNLLELADEIRNLKLLRYLDLSYTEITSLPNSICKLYNLHTLLLEECFKLTELPSNFCKLVNLRHLNLKGTHIKKMPKEIRGLINPEMLTDFIVGEQHGFDIKQLAELNHLKGRLQISGLKNVSDLADAMAANLKDKKHLEELSLSYDEWREMDGSVTEARVSVLEALQPNRNLMRLTINDYRGSSFPNWLGDHHLPNLVSLELLGCTHCSQLPPLGQFPSLKKLSISGCHGIEIIGSEFCSYNSSNVAFRSLETLRVEYMSEWKEWLCLEGFPLLQELCLKQCPKLKSALPHHLPCLQKLEIIDCEELEASIPKAANISDIELKRCDGILINELPSSLKRAILCGTHVIESTLEKVLINSAFLEELEVEDFFGQNMEWSSLYMCSCYSLRTLTITGWHSSSLPFALYLFNNLNSLVLYDCPWLESFFGRQLPCNLGSLRIERCPNLMASIEEWGLFKLKSLKQFSLSDDFEILESFPEESLLPSTINSLELTNCSNLKKINYKGLLHLTSLESLYIEDCPCLESLPEEGLPSSLSTLSIHDCPLIKQLYQKEQGERWHTISHIPSVTIS</sequence>
<proteinExistence type="predicted"/>
<dbReference type="GO" id="GO:0051707">
    <property type="term" value="P:response to other organism"/>
    <property type="evidence" value="ECO:0007669"/>
    <property type="project" value="UniProtKB-ARBA"/>
</dbReference>
<evidence type="ECO:0000256" key="5">
    <source>
        <dbReference type="ARBA" id="ARBA00022840"/>
    </source>
</evidence>
<evidence type="ECO:0000256" key="2">
    <source>
        <dbReference type="ARBA" id="ARBA00022737"/>
    </source>
</evidence>
<reference evidence="10 13" key="2">
    <citation type="journal article" date="2014" name="BMC Genomics">
        <title>An improved genome release (version Mt4.0) for the model legume Medicago truncatula.</title>
        <authorList>
            <person name="Tang H."/>
            <person name="Krishnakumar V."/>
            <person name="Bidwell S."/>
            <person name="Rosen B."/>
            <person name="Chan A."/>
            <person name="Zhou S."/>
            <person name="Gentzbittel L."/>
            <person name="Childs K.L."/>
            <person name="Yandell M."/>
            <person name="Gundlach H."/>
            <person name="Mayer K.F."/>
            <person name="Schwartz D.C."/>
            <person name="Town C.D."/>
        </authorList>
    </citation>
    <scope>GENOME REANNOTATION</scope>
    <source>
        <strain evidence="12 13">cv. Jemalong A17</strain>
    </source>
</reference>
<keyword evidence="13" id="KW-1185">Reference proteome</keyword>